<keyword evidence="2" id="KW-1185">Reference proteome</keyword>
<proteinExistence type="predicted"/>
<reference evidence="1 2" key="1">
    <citation type="journal article" date="2022" name="DNA Res.">
        <title>Chromosomal-level genome assembly of the orchid tree Bauhinia variegata (Leguminosae; Cercidoideae) supports the allotetraploid origin hypothesis of Bauhinia.</title>
        <authorList>
            <person name="Zhong Y."/>
            <person name="Chen Y."/>
            <person name="Zheng D."/>
            <person name="Pang J."/>
            <person name="Liu Y."/>
            <person name="Luo S."/>
            <person name="Meng S."/>
            <person name="Qian L."/>
            <person name="Wei D."/>
            <person name="Dai S."/>
            <person name="Zhou R."/>
        </authorList>
    </citation>
    <scope>NUCLEOTIDE SEQUENCE [LARGE SCALE GENOMIC DNA]</scope>
    <source>
        <strain evidence="1">BV-YZ2020</strain>
    </source>
</reference>
<protein>
    <submittedName>
        <fullName evidence="1">Uncharacterized protein</fullName>
    </submittedName>
</protein>
<dbReference type="Proteomes" id="UP000828941">
    <property type="component" value="Chromosome 12"/>
</dbReference>
<dbReference type="EMBL" id="CM039437">
    <property type="protein sequence ID" value="KAI4307512.1"/>
    <property type="molecule type" value="Genomic_DNA"/>
</dbReference>
<evidence type="ECO:0000313" key="2">
    <source>
        <dbReference type="Proteomes" id="UP000828941"/>
    </source>
</evidence>
<comment type="caution">
    <text evidence="1">The sequence shown here is derived from an EMBL/GenBank/DDBJ whole genome shotgun (WGS) entry which is preliminary data.</text>
</comment>
<evidence type="ECO:0000313" key="1">
    <source>
        <dbReference type="EMBL" id="KAI4307512.1"/>
    </source>
</evidence>
<sequence>MLATTQTRLSSKSLKRKKRSMKIKMRDFTNEGRRGGSQANKFSSLKGTSRSSEEFLAKPKEKGNKYPNNCYLRSLITNPRTLRSSTASTFEKTGQSGSDGHNVHIYSDI</sequence>
<organism evidence="1 2">
    <name type="scientific">Bauhinia variegata</name>
    <name type="common">Purple orchid tree</name>
    <name type="synonym">Phanera variegata</name>
    <dbReference type="NCBI Taxonomy" id="167791"/>
    <lineage>
        <taxon>Eukaryota</taxon>
        <taxon>Viridiplantae</taxon>
        <taxon>Streptophyta</taxon>
        <taxon>Embryophyta</taxon>
        <taxon>Tracheophyta</taxon>
        <taxon>Spermatophyta</taxon>
        <taxon>Magnoliopsida</taxon>
        <taxon>eudicotyledons</taxon>
        <taxon>Gunneridae</taxon>
        <taxon>Pentapetalae</taxon>
        <taxon>rosids</taxon>
        <taxon>fabids</taxon>
        <taxon>Fabales</taxon>
        <taxon>Fabaceae</taxon>
        <taxon>Cercidoideae</taxon>
        <taxon>Cercideae</taxon>
        <taxon>Bauhiniinae</taxon>
        <taxon>Bauhinia</taxon>
    </lineage>
</organism>
<name>A0ACB9LDK1_BAUVA</name>
<gene>
    <name evidence="1" type="ORF">L6164_030690</name>
</gene>
<accession>A0ACB9LDK1</accession>